<dbReference type="PANTHER" id="PTHR12598">
    <property type="entry name" value="COPPER HOMEOSTASIS PROTEIN CUTC"/>
    <property type="match status" value="1"/>
</dbReference>
<evidence type="ECO:0000313" key="4">
    <source>
        <dbReference type="Proteomes" id="UP000028123"/>
    </source>
</evidence>
<keyword evidence="2" id="KW-0963">Cytoplasm</keyword>
<evidence type="ECO:0000313" key="3">
    <source>
        <dbReference type="EMBL" id="KEQ24603.1"/>
    </source>
</evidence>
<dbReference type="InterPro" id="IPR036822">
    <property type="entry name" value="CutC-like_dom_sf"/>
</dbReference>
<dbReference type="RefSeq" id="WP_036684914.1">
    <property type="nucleotide sequence ID" value="NZ_JNVM01000015.1"/>
</dbReference>
<sequence>MILEVIATSVADAIIAEKNGAGRIELISGICEGGVTPSYGLIEQVVASVSIPVNVMIRPHSNSFCYDEWDLETMLTDIRTVRRLGAAGIVTGCLTPERKVDTELLEKLLAEVGELSVTFHRAIDETDDLEGMLHVLAQYPQIHRVLTSGGKSSVLDARDEILRLQAVELSRPIAILAGSGLNLQSLASFIRDTGVREVHMGTGVRRGNRAQDKVDPELVRAAADIVAGFSK</sequence>
<dbReference type="Gene3D" id="3.20.20.380">
    <property type="entry name" value="Copper homeostasis (CutC) domain"/>
    <property type="match status" value="1"/>
</dbReference>
<proteinExistence type="inferred from homology"/>
<dbReference type="PANTHER" id="PTHR12598:SF0">
    <property type="entry name" value="COPPER HOMEOSTASIS PROTEIN CUTC HOMOLOG"/>
    <property type="match status" value="1"/>
</dbReference>
<comment type="caution">
    <text evidence="3">The sequence shown here is derived from an EMBL/GenBank/DDBJ whole genome shotgun (WGS) entry which is preliminary data.</text>
</comment>
<evidence type="ECO:0000256" key="2">
    <source>
        <dbReference type="HAMAP-Rule" id="MF_00795"/>
    </source>
</evidence>
<dbReference type="SUPFAM" id="SSF110395">
    <property type="entry name" value="CutC-like"/>
    <property type="match status" value="1"/>
</dbReference>
<dbReference type="EMBL" id="JNVM01000015">
    <property type="protein sequence ID" value="KEQ24603.1"/>
    <property type="molecule type" value="Genomic_DNA"/>
</dbReference>
<dbReference type="InterPro" id="IPR005627">
    <property type="entry name" value="CutC-like"/>
</dbReference>
<dbReference type="Proteomes" id="UP000028123">
    <property type="component" value="Unassembled WGS sequence"/>
</dbReference>
<keyword evidence="4" id="KW-1185">Reference proteome</keyword>
<dbReference type="GO" id="GO:0005737">
    <property type="term" value="C:cytoplasm"/>
    <property type="evidence" value="ECO:0007669"/>
    <property type="project" value="UniProtKB-SubCell"/>
</dbReference>
<protein>
    <recommendedName>
        <fullName evidence="2">PF03932 family protein CutC</fullName>
    </recommendedName>
</protein>
<reference evidence="3 4" key="1">
    <citation type="submission" date="2014-06" db="EMBL/GenBank/DDBJ databases">
        <title>Draft genome sequence of Paenibacillus sp. MSt1.</title>
        <authorList>
            <person name="Aw Y.K."/>
            <person name="Ong K.S."/>
            <person name="Gan H.M."/>
            <person name="Lee S.M."/>
        </authorList>
    </citation>
    <scope>NUCLEOTIDE SEQUENCE [LARGE SCALE GENOMIC DNA]</scope>
    <source>
        <strain evidence="3 4">MSt1</strain>
    </source>
</reference>
<gene>
    <name evidence="2" type="primary">cutC</name>
    <name evidence="3" type="ORF">ET33_07615</name>
</gene>
<comment type="similarity">
    <text evidence="1 2">Belongs to the CutC family.</text>
</comment>
<comment type="subcellular location">
    <subcellularLocation>
        <location evidence="2">Cytoplasm</location>
    </subcellularLocation>
</comment>
<dbReference type="OrthoDB" id="9815677at2"/>
<name>A0A081P1N0_9BACL</name>
<comment type="caution">
    <text evidence="2">Once thought to be involved in copper homeostasis, experiments in E.coli have shown this is not the case.</text>
</comment>
<organism evidence="3 4">
    <name type="scientific">Paenibacillus tyrfis</name>
    <dbReference type="NCBI Taxonomy" id="1501230"/>
    <lineage>
        <taxon>Bacteria</taxon>
        <taxon>Bacillati</taxon>
        <taxon>Bacillota</taxon>
        <taxon>Bacilli</taxon>
        <taxon>Bacillales</taxon>
        <taxon>Paenibacillaceae</taxon>
        <taxon>Paenibacillus</taxon>
    </lineage>
</organism>
<dbReference type="eggNOG" id="COG3142">
    <property type="taxonomic scope" value="Bacteria"/>
</dbReference>
<dbReference type="Pfam" id="PF03932">
    <property type="entry name" value="CutC"/>
    <property type="match status" value="1"/>
</dbReference>
<dbReference type="AlphaFoldDB" id="A0A081P1N0"/>
<accession>A0A081P1N0</accession>
<evidence type="ECO:0000256" key="1">
    <source>
        <dbReference type="ARBA" id="ARBA00007768"/>
    </source>
</evidence>
<dbReference type="GO" id="GO:0005507">
    <property type="term" value="F:copper ion binding"/>
    <property type="evidence" value="ECO:0007669"/>
    <property type="project" value="TreeGrafter"/>
</dbReference>
<dbReference type="HAMAP" id="MF_00795">
    <property type="entry name" value="CutC"/>
    <property type="match status" value="1"/>
</dbReference>